<dbReference type="SUPFAM" id="SSF54928">
    <property type="entry name" value="RNA-binding domain, RBD"/>
    <property type="match status" value="1"/>
</dbReference>
<feature type="domain" description="B box-type" evidence="2">
    <location>
        <begin position="4"/>
        <end position="50"/>
    </location>
</feature>
<proteinExistence type="predicted"/>
<dbReference type="Gene3D" id="3.30.70.330">
    <property type="match status" value="1"/>
</dbReference>
<accession>A0A8S3U6B3</accession>
<evidence type="ECO:0000313" key="4">
    <source>
        <dbReference type="Proteomes" id="UP000683360"/>
    </source>
</evidence>
<keyword evidence="4" id="KW-1185">Reference proteome</keyword>
<name>A0A8S3U6B3_MYTED</name>
<dbReference type="InterPro" id="IPR057044">
    <property type="entry name" value="PARP14_KH_1"/>
</dbReference>
<dbReference type="OrthoDB" id="6161426at2759"/>
<dbReference type="Pfam" id="PF23085">
    <property type="entry name" value="RRM_PARP14_3"/>
    <property type="match status" value="1"/>
</dbReference>
<dbReference type="Pfam" id="PF23084">
    <property type="entry name" value="KH_PARP14_1"/>
    <property type="match status" value="1"/>
</dbReference>
<protein>
    <recommendedName>
        <fullName evidence="2">B box-type domain-containing protein</fullName>
    </recommendedName>
</protein>
<evidence type="ECO:0000259" key="2">
    <source>
        <dbReference type="PROSITE" id="PS50119"/>
    </source>
</evidence>
<dbReference type="Proteomes" id="UP000683360">
    <property type="component" value="Unassembled WGS sequence"/>
</dbReference>
<dbReference type="GO" id="GO:0008270">
    <property type="term" value="F:zinc ion binding"/>
    <property type="evidence" value="ECO:0007669"/>
    <property type="project" value="UniProtKB-KW"/>
</dbReference>
<dbReference type="InterPro" id="IPR012677">
    <property type="entry name" value="Nucleotide-bd_a/b_plait_sf"/>
</dbReference>
<keyword evidence="1" id="KW-0863">Zinc-finger</keyword>
<dbReference type="GO" id="GO:0003723">
    <property type="term" value="F:RNA binding"/>
    <property type="evidence" value="ECO:0007669"/>
    <property type="project" value="InterPro"/>
</dbReference>
<reference evidence="3" key="1">
    <citation type="submission" date="2021-03" db="EMBL/GenBank/DDBJ databases">
        <authorList>
            <person name="Bekaert M."/>
        </authorList>
    </citation>
    <scope>NUCLEOTIDE SEQUENCE</scope>
</reference>
<dbReference type="SMART" id="SM00360">
    <property type="entry name" value="RRM"/>
    <property type="match status" value="2"/>
</dbReference>
<organism evidence="3 4">
    <name type="scientific">Mytilus edulis</name>
    <name type="common">Blue mussel</name>
    <dbReference type="NCBI Taxonomy" id="6550"/>
    <lineage>
        <taxon>Eukaryota</taxon>
        <taxon>Metazoa</taxon>
        <taxon>Spiralia</taxon>
        <taxon>Lophotrochozoa</taxon>
        <taxon>Mollusca</taxon>
        <taxon>Bivalvia</taxon>
        <taxon>Autobranchia</taxon>
        <taxon>Pteriomorphia</taxon>
        <taxon>Mytilida</taxon>
        <taxon>Mytiloidea</taxon>
        <taxon>Mytilidae</taxon>
        <taxon>Mytilinae</taxon>
        <taxon>Mytilus</taxon>
    </lineage>
</organism>
<comment type="caution">
    <text evidence="3">The sequence shown here is derived from an EMBL/GenBank/DDBJ whole genome shotgun (WGS) entry which is preliminary data.</text>
</comment>
<dbReference type="AlphaFoldDB" id="A0A8S3U6B3"/>
<dbReference type="PROSITE" id="PS50119">
    <property type="entry name" value="ZF_BBOX"/>
    <property type="match status" value="1"/>
</dbReference>
<dbReference type="SMART" id="SM00336">
    <property type="entry name" value="BBOX"/>
    <property type="match status" value="1"/>
</dbReference>
<dbReference type="CDD" id="cd19757">
    <property type="entry name" value="Bbox1"/>
    <property type="match status" value="1"/>
</dbReference>
<evidence type="ECO:0000313" key="3">
    <source>
        <dbReference type="EMBL" id="CAG2237681.1"/>
    </source>
</evidence>
<gene>
    <name evidence="3" type="ORF">MEDL_50131</name>
</gene>
<sequence length="416" mass="47309">MAQVPLQKCEICEINDGRRYCTDCEQYFCKTCEEFHLKSKACRDHVFQDLGQINPEEKEGARIQVQRHIPTQTYTNKVLVIQINSKTTHVELRTFLKTRTNLDVEEVYFGGDDSGKAVVTFSDAIDIEDFQTACKKKVLDGSYLTVHPVVVTNCIVVRDFSEKTTESELEYYFDNKRKSGVEGVTDVQMNKNGDYCVIYFDNAEDALLACKRSHTIDNCTLNVKVFYDCLGVPADNEGPKFKPLPPLVITDIDRYKVNFLKSSAQYKEALEQQLELSHAKITWPSSMSDSKIVIECTLTKETEDCRKLAKSWEDDIKRQLSTHVDALVTEKHSTLQEAWSGVMQKLREINISDPEDVSVSVEKPPACEIIVVGHKKAVKEVSDNIKQFINEVSEDLDREKNGYRKSLLEASSIVIS</sequence>
<dbReference type="InterPro" id="IPR035979">
    <property type="entry name" value="RBD_domain_sf"/>
</dbReference>
<evidence type="ECO:0000256" key="1">
    <source>
        <dbReference type="PROSITE-ProRule" id="PRU00024"/>
    </source>
</evidence>
<keyword evidence="1" id="KW-0862">Zinc</keyword>
<dbReference type="EMBL" id="CAJPWZ010002400">
    <property type="protein sequence ID" value="CAG2237681.1"/>
    <property type="molecule type" value="Genomic_DNA"/>
</dbReference>
<dbReference type="InterPro" id="IPR000315">
    <property type="entry name" value="Znf_B-box"/>
</dbReference>
<keyword evidence="1" id="KW-0479">Metal-binding</keyword>
<dbReference type="InterPro" id="IPR000504">
    <property type="entry name" value="RRM_dom"/>
</dbReference>